<organism evidence="1 2">
    <name type="scientific">Steroidobacter agaridevorans</name>
    <dbReference type="NCBI Taxonomy" id="2695856"/>
    <lineage>
        <taxon>Bacteria</taxon>
        <taxon>Pseudomonadati</taxon>
        <taxon>Pseudomonadota</taxon>
        <taxon>Gammaproteobacteria</taxon>
        <taxon>Steroidobacterales</taxon>
        <taxon>Steroidobacteraceae</taxon>
        <taxon>Steroidobacter</taxon>
    </lineage>
</organism>
<sequence>MSSSYTEQSLVNGASAHSIAVERATLDRDVEVRAPVLNAALLARIRHLNLDYLELLVAERDSTDSSTQLQHLPPRQRAALCALSPRALRALAEMPYSLYSLGFEDENFWNAVCDNATSSASALAVQRYARVGDASAQCSFCELALLHAWHVAGKNTMAARMVYAMPHATAKRLVNTPLWQIRCIAGSYGELMMPRWPTNPAFWPDLIRFAAANDTRRLHMTRLLGTQLIAAELEVACEISRQCPRIAPALASPRLRARKLQLAPRVSVGKKTSIHDEESK</sequence>
<evidence type="ECO:0000313" key="1">
    <source>
        <dbReference type="EMBL" id="GFE78124.1"/>
    </source>
</evidence>
<protein>
    <submittedName>
        <fullName evidence="1">Uncharacterized protein</fullName>
    </submittedName>
</protein>
<dbReference type="EMBL" id="BLJN01000001">
    <property type="protein sequence ID" value="GFE78124.1"/>
    <property type="molecule type" value="Genomic_DNA"/>
</dbReference>
<evidence type="ECO:0000313" key="2">
    <source>
        <dbReference type="Proteomes" id="UP000445000"/>
    </source>
</evidence>
<comment type="caution">
    <text evidence="1">The sequence shown here is derived from an EMBL/GenBank/DDBJ whole genome shotgun (WGS) entry which is preliminary data.</text>
</comment>
<dbReference type="Gene3D" id="1.10.4000.10">
    <property type="entry name" value="Flagellar transcriptional activator FlhD"/>
    <property type="match status" value="1"/>
</dbReference>
<accession>A0A829Y4L2</accession>
<dbReference type="AlphaFoldDB" id="A0A829Y4L2"/>
<proteinExistence type="predicted"/>
<dbReference type="RefSeq" id="WP_161810058.1">
    <property type="nucleotide sequence ID" value="NZ_BLJN01000001.1"/>
</dbReference>
<dbReference type="InterPro" id="IPR036194">
    <property type="entry name" value="FlhD_sf"/>
</dbReference>
<dbReference type="Proteomes" id="UP000445000">
    <property type="component" value="Unassembled WGS sequence"/>
</dbReference>
<reference evidence="2" key="1">
    <citation type="submission" date="2020-01" db="EMBL/GenBank/DDBJ databases">
        <title>'Steroidobacter agaridevorans' sp. nov., agar-degrading bacteria isolated from rhizosphere soils.</title>
        <authorList>
            <person name="Ikenaga M."/>
            <person name="Kataoka M."/>
            <person name="Murouchi A."/>
            <person name="Katsuragi S."/>
            <person name="Sakai M."/>
        </authorList>
    </citation>
    <scope>NUCLEOTIDE SEQUENCE [LARGE SCALE GENOMIC DNA]</scope>
    <source>
        <strain evidence="2">YU21-B</strain>
    </source>
</reference>
<keyword evidence="2" id="KW-1185">Reference proteome</keyword>
<gene>
    <name evidence="1" type="ORF">GCM10011487_01240</name>
</gene>
<name>A0A829Y4L2_9GAMM</name>